<comment type="caution">
    <text evidence="2">The sequence shown here is derived from an EMBL/GenBank/DDBJ whole genome shotgun (WGS) entry which is preliminary data.</text>
</comment>
<dbReference type="Proteomes" id="UP000823561">
    <property type="component" value="Chromosome 7"/>
</dbReference>
<evidence type="ECO:0000313" key="3">
    <source>
        <dbReference type="Proteomes" id="UP000823561"/>
    </source>
</evidence>
<feature type="compositionally biased region" description="Polar residues" evidence="1">
    <location>
        <begin position="13"/>
        <end position="30"/>
    </location>
</feature>
<sequence>MQLAKGKSATYCPATNTTSSRTYSSKDVSYPSTNLSRQSLTIQHNKPWNYLQITGIMMMRMTFRGPCGHNFNLYSKKT</sequence>
<dbReference type="AlphaFoldDB" id="A0AAV6GSM6"/>
<name>A0AAV6GSM6_9TELE</name>
<protein>
    <submittedName>
        <fullName evidence="2">Uncharacterized protein</fullName>
    </submittedName>
</protein>
<feature type="region of interest" description="Disordered" evidence="1">
    <location>
        <begin position="1"/>
        <end position="30"/>
    </location>
</feature>
<evidence type="ECO:0000256" key="1">
    <source>
        <dbReference type="SAM" id="MobiDB-lite"/>
    </source>
</evidence>
<organism evidence="2 3">
    <name type="scientific">Alosa alosa</name>
    <name type="common">allis shad</name>
    <dbReference type="NCBI Taxonomy" id="278164"/>
    <lineage>
        <taxon>Eukaryota</taxon>
        <taxon>Metazoa</taxon>
        <taxon>Chordata</taxon>
        <taxon>Craniata</taxon>
        <taxon>Vertebrata</taxon>
        <taxon>Euteleostomi</taxon>
        <taxon>Actinopterygii</taxon>
        <taxon>Neopterygii</taxon>
        <taxon>Teleostei</taxon>
        <taxon>Clupei</taxon>
        <taxon>Clupeiformes</taxon>
        <taxon>Clupeoidei</taxon>
        <taxon>Clupeidae</taxon>
        <taxon>Alosa</taxon>
    </lineage>
</organism>
<dbReference type="EMBL" id="JADWDJ010000007">
    <property type="protein sequence ID" value="KAG5278119.1"/>
    <property type="molecule type" value="Genomic_DNA"/>
</dbReference>
<gene>
    <name evidence="2" type="ORF">AALO_G00095400</name>
</gene>
<keyword evidence="3" id="KW-1185">Reference proteome</keyword>
<evidence type="ECO:0000313" key="2">
    <source>
        <dbReference type="EMBL" id="KAG5278119.1"/>
    </source>
</evidence>
<accession>A0AAV6GSM6</accession>
<proteinExistence type="predicted"/>
<reference evidence="2" key="1">
    <citation type="submission" date="2020-10" db="EMBL/GenBank/DDBJ databases">
        <title>Chromosome-scale genome assembly of the Allis shad, Alosa alosa.</title>
        <authorList>
            <person name="Margot Z."/>
            <person name="Christophe K."/>
            <person name="Cabau C."/>
            <person name="Louis A."/>
            <person name="Berthelot C."/>
            <person name="Parey E."/>
            <person name="Roest Crollius H."/>
            <person name="Montfort J."/>
            <person name="Robinson-Rechavi M."/>
            <person name="Bucao C."/>
            <person name="Bouchez O."/>
            <person name="Gislard M."/>
            <person name="Lluch J."/>
            <person name="Milhes M."/>
            <person name="Lampietro C."/>
            <person name="Lopez Roques C."/>
            <person name="Donnadieu C."/>
            <person name="Braasch I."/>
            <person name="Desvignes T."/>
            <person name="Postlethwait J."/>
            <person name="Bobe J."/>
            <person name="Guiguen Y."/>
        </authorList>
    </citation>
    <scope>NUCLEOTIDE SEQUENCE</scope>
    <source>
        <strain evidence="2">M-15738</strain>
        <tissue evidence="2">Blood</tissue>
    </source>
</reference>